<organism evidence="1 2">
    <name type="scientific">Robertkochia marina</name>
    <dbReference type="NCBI Taxonomy" id="1227945"/>
    <lineage>
        <taxon>Bacteria</taxon>
        <taxon>Pseudomonadati</taxon>
        <taxon>Bacteroidota</taxon>
        <taxon>Flavobacteriia</taxon>
        <taxon>Flavobacteriales</taxon>
        <taxon>Flavobacteriaceae</taxon>
        <taxon>Robertkochia</taxon>
    </lineage>
</organism>
<accession>A0A4S3M291</accession>
<dbReference type="Proteomes" id="UP000305939">
    <property type="component" value="Unassembled WGS sequence"/>
</dbReference>
<name>A0A4S3M291_9FLAO</name>
<sequence>MRHFYYIFLVVVFGFTITTSCSSDDDVESTFLERYEGTVWQIAVDESYSDYLMFHNDESAPFEVWSSLNGGDCYENDIFKLDDFDTTITENSEEVLEITLISGDVWLFKVEENSMVWTWKTVDSGETIFTLEKQNSEVVDDLTMCTQ</sequence>
<evidence type="ECO:0000313" key="2">
    <source>
        <dbReference type="Proteomes" id="UP000305939"/>
    </source>
</evidence>
<dbReference type="RefSeq" id="WP_136334268.1">
    <property type="nucleotide sequence ID" value="NZ_QXMP01000007.1"/>
</dbReference>
<gene>
    <name evidence="1" type="ORF">E7Z59_00165</name>
</gene>
<proteinExistence type="predicted"/>
<dbReference type="AlphaFoldDB" id="A0A4S3M291"/>
<dbReference type="OrthoDB" id="1491905at2"/>
<evidence type="ECO:0000313" key="1">
    <source>
        <dbReference type="EMBL" id="THD68779.1"/>
    </source>
</evidence>
<comment type="caution">
    <text evidence="1">The sequence shown here is derived from an EMBL/GenBank/DDBJ whole genome shotgun (WGS) entry which is preliminary data.</text>
</comment>
<dbReference type="EMBL" id="SSMC01000001">
    <property type="protein sequence ID" value="THD68779.1"/>
    <property type="molecule type" value="Genomic_DNA"/>
</dbReference>
<dbReference type="PROSITE" id="PS51257">
    <property type="entry name" value="PROKAR_LIPOPROTEIN"/>
    <property type="match status" value="1"/>
</dbReference>
<keyword evidence="2" id="KW-1185">Reference proteome</keyword>
<protein>
    <submittedName>
        <fullName evidence="1">Uncharacterized protein</fullName>
    </submittedName>
</protein>
<reference evidence="1 2" key="1">
    <citation type="submission" date="2019-04" db="EMBL/GenBank/DDBJ databases">
        <title>Draft genome sequence of Robertkochia marina CC-AMO-30D.</title>
        <authorList>
            <person name="Hameed A."/>
            <person name="Lin S.-Y."/>
            <person name="Shahina M."/>
            <person name="Lai W.-A."/>
            <person name="Young C.-C."/>
        </authorList>
    </citation>
    <scope>NUCLEOTIDE SEQUENCE [LARGE SCALE GENOMIC DNA]</scope>
    <source>
        <strain evidence="1 2">CC-AMO-30D</strain>
    </source>
</reference>